<dbReference type="InterPro" id="IPR007497">
    <property type="entry name" value="SIMPL/DUF541"/>
</dbReference>
<evidence type="ECO:0000313" key="2">
    <source>
        <dbReference type="EMBL" id="EHP50682.1"/>
    </source>
</evidence>
<dbReference type="InterPro" id="IPR052022">
    <property type="entry name" value="26kDa_periplasmic_antigen"/>
</dbReference>
<sequence length="233" mass="25951">MKIVCIVLSLLLGSFVTMAQSGEKNFIDQNYIEVSGTAEMEIVPDQIYLKIVISEKDKGKKTVEQQEKAMIAILQKLGIDVRKDLLMKDMSSNFKSYFLKKTVVQTEKEYQLCLHGADKIGPLLSALEAADISNISIDRVDHSQMDKFRQEVKIEAVKVAKTKAEAFAEAIGQQAGRALYIGESGNTYLPRQNPMSSNIRVRGMGITADAAAPVIDFEKIPLKYSVVVRFELK</sequence>
<dbReference type="Proteomes" id="UP000004892">
    <property type="component" value="Unassembled WGS sequence"/>
</dbReference>
<dbReference type="PATRIC" id="fig|742817.3.peg.392"/>
<dbReference type="PANTHER" id="PTHR34387">
    <property type="entry name" value="SLR1258 PROTEIN"/>
    <property type="match status" value="1"/>
</dbReference>
<dbReference type="Pfam" id="PF04402">
    <property type="entry name" value="SIMPL"/>
    <property type="match status" value="1"/>
</dbReference>
<evidence type="ECO:0000313" key="3">
    <source>
        <dbReference type="Proteomes" id="UP000004892"/>
    </source>
</evidence>
<evidence type="ECO:0008006" key="4">
    <source>
        <dbReference type="Google" id="ProtNLM"/>
    </source>
</evidence>
<reference evidence="2 3" key="1">
    <citation type="submission" date="2012-01" db="EMBL/GenBank/DDBJ databases">
        <title>The Genome Sequence of Odoribacter laneus YIT 12061.</title>
        <authorList>
            <consortium name="The Broad Institute Genome Sequencing Platform"/>
            <person name="Earl A."/>
            <person name="Ward D."/>
            <person name="Feldgarden M."/>
            <person name="Gevers D."/>
            <person name="Morotomi M."/>
            <person name="Young S.K."/>
            <person name="Zeng Q."/>
            <person name="Gargeya S."/>
            <person name="Fitzgerald M."/>
            <person name="Haas B."/>
            <person name="Abouelleil A."/>
            <person name="Alvarado L."/>
            <person name="Arachchi H.M."/>
            <person name="Berlin A."/>
            <person name="Chapman S.B."/>
            <person name="Gearin G."/>
            <person name="Goldberg J."/>
            <person name="Griggs A."/>
            <person name="Gujja S."/>
            <person name="Hansen M."/>
            <person name="Heiman D."/>
            <person name="Howarth C."/>
            <person name="Larimer J."/>
            <person name="Lui A."/>
            <person name="MacDonald P.J.P."/>
            <person name="McCowen C."/>
            <person name="Montmayeur A."/>
            <person name="Murphy C."/>
            <person name="Neiman D."/>
            <person name="Pearson M."/>
            <person name="Priest M."/>
            <person name="Roberts A."/>
            <person name="Saif S."/>
            <person name="Shea T."/>
            <person name="Sisk P."/>
            <person name="Stolte C."/>
            <person name="Sykes S."/>
            <person name="Wortman J."/>
            <person name="Nusbaum C."/>
            <person name="Birren B."/>
        </authorList>
    </citation>
    <scope>NUCLEOTIDE SEQUENCE [LARGE SCALE GENOMIC DNA]</scope>
    <source>
        <strain evidence="2 3">YIT 12061</strain>
    </source>
</reference>
<protein>
    <recommendedName>
        <fullName evidence="4">SIMPL domain-containing protein</fullName>
    </recommendedName>
</protein>
<dbReference type="PANTHER" id="PTHR34387:SF1">
    <property type="entry name" value="PERIPLASMIC IMMUNOGENIC PROTEIN"/>
    <property type="match status" value="1"/>
</dbReference>
<dbReference type="EMBL" id="ADMC01000005">
    <property type="protein sequence ID" value="EHP50682.1"/>
    <property type="molecule type" value="Genomic_DNA"/>
</dbReference>
<organism evidence="2 3">
    <name type="scientific">Odoribacter laneus YIT 12061</name>
    <dbReference type="NCBI Taxonomy" id="742817"/>
    <lineage>
        <taxon>Bacteria</taxon>
        <taxon>Pseudomonadati</taxon>
        <taxon>Bacteroidota</taxon>
        <taxon>Bacteroidia</taxon>
        <taxon>Bacteroidales</taxon>
        <taxon>Odoribacteraceae</taxon>
        <taxon>Odoribacter</taxon>
    </lineage>
</organism>
<feature type="chain" id="PRO_5003549124" description="SIMPL domain-containing protein" evidence="1">
    <location>
        <begin position="20"/>
        <end position="233"/>
    </location>
</feature>
<proteinExistence type="predicted"/>
<feature type="signal peptide" evidence="1">
    <location>
        <begin position="1"/>
        <end position="19"/>
    </location>
</feature>
<name>H1DDN5_9BACT</name>
<keyword evidence="3" id="KW-1185">Reference proteome</keyword>
<dbReference type="eggNOG" id="COG2968">
    <property type="taxonomic scope" value="Bacteria"/>
</dbReference>
<keyword evidence="1" id="KW-0732">Signal</keyword>
<evidence type="ECO:0000256" key="1">
    <source>
        <dbReference type="SAM" id="SignalP"/>
    </source>
</evidence>
<gene>
    <name evidence="2" type="ORF">HMPREF9449_00371</name>
</gene>
<dbReference type="RefSeq" id="WP_009135525.1">
    <property type="nucleotide sequence ID" value="NZ_JH594596.1"/>
</dbReference>
<dbReference type="STRING" id="742817.HMPREF9449_00371"/>
<dbReference type="GeneID" id="98068025"/>
<dbReference type="Gene3D" id="3.30.70.2970">
    <property type="entry name" value="Protein of unknown function (DUF541), domain 2"/>
    <property type="match status" value="1"/>
</dbReference>
<dbReference type="HOGENOM" id="CLU_096029_1_0_10"/>
<accession>H1DDN5</accession>
<dbReference type="AlphaFoldDB" id="H1DDN5"/>
<dbReference type="GO" id="GO:0006974">
    <property type="term" value="P:DNA damage response"/>
    <property type="evidence" value="ECO:0007669"/>
    <property type="project" value="TreeGrafter"/>
</dbReference>
<comment type="caution">
    <text evidence="2">The sequence shown here is derived from an EMBL/GenBank/DDBJ whole genome shotgun (WGS) entry which is preliminary data.</text>
</comment>
<dbReference type="Gene3D" id="3.30.110.170">
    <property type="entry name" value="Protein of unknown function (DUF541), domain 1"/>
    <property type="match status" value="1"/>
</dbReference>